<dbReference type="Gene3D" id="1.10.506.10">
    <property type="entry name" value="GTPase Activation - p120gap, domain 1"/>
    <property type="match status" value="1"/>
</dbReference>
<dbReference type="InterPro" id="IPR008936">
    <property type="entry name" value="Rho_GTPase_activation_prot"/>
</dbReference>
<evidence type="ECO:0000259" key="4">
    <source>
        <dbReference type="PROSITE" id="PS50018"/>
    </source>
</evidence>
<dbReference type="InParanoid" id="A0A5C3PL04"/>
<evidence type="ECO:0000256" key="2">
    <source>
        <dbReference type="SAM" id="MobiDB-lite"/>
    </source>
</evidence>
<dbReference type="SMART" id="SM00323">
    <property type="entry name" value="RasGAP"/>
    <property type="match status" value="1"/>
</dbReference>
<dbReference type="Pfam" id="PF00616">
    <property type="entry name" value="RasGAP"/>
    <property type="match status" value="1"/>
</dbReference>
<feature type="domain" description="Ras-GAP" evidence="4">
    <location>
        <begin position="275"/>
        <end position="453"/>
    </location>
</feature>
<accession>A0A5C3PL04</accession>
<evidence type="ECO:0000256" key="1">
    <source>
        <dbReference type="ARBA" id="ARBA00022468"/>
    </source>
</evidence>
<feature type="region of interest" description="Disordered" evidence="2">
    <location>
        <begin position="595"/>
        <end position="769"/>
    </location>
</feature>
<dbReference type="STRING" id="1314778.A0A5C3PL04"/>
<dbReference type="InterPro" id="IPR039360">
    <property type="entry name" value="Ras_GTPase"/>
</dbReference>
<dbReference type="PANTHER" id="PTHR10194">
    <property type="entry name" value="RAS GTPASE-ACTIVATING PROTEINS"/>
    <property type="match status" value="1"/>
</dbReference>
<dbReference type="PROSITE" id="PS50018">
    <property type="entry name" value="RAS_GTPASE_ACTIV_2"/>
    <property type="match status" value="1"/>
</dbReference>
<evidence type="ECO:0000313" key="6">
    <source>
        <dbReference type="Proteomes" id="UP000308197"/>
    </source>
</evidence>
<gene>
    <name evidence="5" type="ORF">K466DRAFT_485626</name>
</gene>
<keyword evidence="6" id="KW-1185">Reference proteome</keyword>
<evidence type="ECO:0000313" key="5">
    <source>
        <dbReference type="EMBL" id="TFK89951.1"/>
    </source>
</evidence>
<dbReference type="SMART" id="SM00239">
    <property type="entry name" value="C2"/>
    <property type="match status" value="1"/>
</dbReference>
<dbReference type="Proteomes" id="UP000308197">
    <property type="component" value="Unassembled WGS sequence"/>
</dbReference>
<dbReference type="AlphaFoldDB" id="A0A5C3PL04"/>
<feature type="compositionally biased region" description="Polar residues" evidence="2">
    <location>
        <begin position="740"/>
        <end position="749"/>
    </location>
</feature>
<dbReference type="SUPFAM" id="SSF49562">
    <property type="entry name" value="C2 domain (Calcium/lipid-binding domain, CaLB)"/>
    <property type="match status" value="1"/>
</dbReference>
<proteinExistence type="predicted"/>
<dbReference type="CDD" id="cd05137">
    <property type="entry name" value="RasGAP_CLA2_BUD2"/>
    <property type="match status" value="1"/>
</dbReference>
<dbReference type="InterPro" id="IPR035892">
    <property type="entry name" value="C2_domain_sf"/>
</dbReference>
<evidence type="ECO:0000259" key="3">
    <source>
        <dbReference type="PROSITE" id="PS50004"/>
    </source>
</evidence>
<dbReference type="PANTHER" id="PTHR10194:SF60">
    <property type="entry name" value="RAS GTPASE-ACTIVATING PROTEIN RASKOL"/>
    <property type="match status" value="1"/>
</dbReference>
<feature type="compositionally biased region" description="Pro residues" evidence="2">
    <location>
        <begin position="609"/>
        <end position="622"/>
    </location>
</feature>
<dbReference type="InterPro" id="IPR001936">
    <property type="entry name" value="RasGAP_dom"/>
</dbReference>
<reference evidence="5 6" key="1">
    <citation type="journal article" date="2019" name="Nat. Ecol. Evol.">
        <title>Megaphylogeny resolves global patterns of mushroom evolution.</title>
        <authorList>
            <person name="Varga T."/>
            <person name="Krizsan K."/>
            <person name="Foldi C."/>
            <person name="Dima B."/>
            <person name="Sanchez-Garcia M."/>
            <person name="Sanchez-Ramirez S."/>
            <person name="Szollosi G.J."/>
            <person name="Szarkandi J.G."/>
            <person name="Papp V."/>
            <person name="Albert L."/>
            <person name="Andreopoulos W."/>
            <person name="Angelini C."/>
            <person name="Antonin V."/>
            <person name="Barry K.W."/>
            <person name="Bougher N.L."/>
            <person name="Buchanan P."/>
            <person name="Buyck B."/>
            <person name="Bense V."/>
            <person name="Catcheside P."/>
            <person name="Chovatia M."/>
            <person name="Cooper J."/>
            <person name="Damon W."/>
            <person name="Desjardin D."/>
            <person name="Finy P."/>
            <person name="Geml J."/>
            <person name="Haridas S."/>
            <person name="Hughes K."/>
            <person name="Justo A."/>
            <person name="Karasinski D."/>
            <person name="Kautmanova I."/>
            <person name="Kiss B."/>
            <person name="Kocsube S."/>
            <person name="Kotiranta H."/>
            <person name="LaButti K.M."/>
            <person name="Lechner B.E."/>
            <person name="Liimatainen K."/>
            <person name="Lipzen A."/>
            <person name="Lukacs Z."/>
            <person name="Mihaltcheva S."/>
            <person name="Morgado L.N."/>
            <person name="Niskanen T."/>
            <person name="Noordeloos M.E."/>
            <person name="Ohm R.A."/>
            <person name="Ortiz-Santana B."/>
            <person name="Ovrebo C."/>
            <person name="Racz N."/>
            <person name="Riley R."/>
            <person name="Savchenko A."/>
            <person name="Shiryaev A."/>
            <person name="Soop K."/>
            <person name="Spirin V."/>
            <person name="Szebenyi C."/>
            <person name="Tomsovsky M."/>
            <person name="Tulloss R.E."/>
            <person name="Uehling J."/>
            <person name="Grigoriev I.V."/>
            <person name="Vagvolgyi C."/>
            <person name="Papp T."/>
            <person name="Martin F.M."/>
            <person name="Miettinen O."/>
            <person name="Hibbett D.S."/>
            <person name="Nagy L.G."/>
        </authorList>
    </citation>
    <scope>NUCLEOTIDE SEQUENCE [LARGE SCALE GENOMIC DNA]</scope>
    <source>
        <strain evidence="5 6">HHB13444</strain>
    </source>
</reference>
<dbReference type="PROSITE" id="PS50004">
    <property type="entry name" value="C2"/>
    <property type="match status" value="1"/>
</dbReference>
<name>A0A5C3PL04_9APHY</name>
<dbReference type="SUPFAM" id="SSF48350">
    <property type="entry name" value="GTPase activation domain, GAP"/>
    <property type="match status" value="1"/>
</dbReference>
<feature type="compositionally biased region" description="Basic residues" evidence="2">
    <location>
        <begin position="711"/>
        <end position="722"/>
    </location>
</feature>
<feature type="domain" description="C2" evidence="3">
    <location>
        <begin position="66"/>
        <end position="200"/>
    </location>
</feature>
<organism evidence="5 6">
    <name type="scientific">Polyporus arcularius HHB13444</name>
    <dbReference type="NCBI Taxonomy" id="1314778"/>
    <lineage>
        <taxon>Eukaryota</taxon>
        <taxon>Fungi</taxon>
        <taxon>Dikarya</taxon>
        <taxon>Basidiomycota</taxon>
        <taxon>Agaricomycotina</taxon>
        <taxon>Agaricomycetes</taxon>
        <taxon>Polyporales</taxon>
        <taxon>Polyporaceae</taxon>
        <taxon>Polyporus</taxon>
    </lineage>
</organism>
<feature type="compositionally biased region" description="Basic residues" evidence="2">
    <location>
        <begin position="756"/>
        <end position="769"/>
    </location>
</feature>
<dbReference type="Gene3D" id="2.60.40.150">
    <property type="entry name" value="C2 domain"/>
    <property type="match status" value="1"/>
</dbReference>
<dbReference type="EMBL" id="ML211059">
    <property type="protein sequence ID" value="TFK89951.1"/>
    <property type="molecule type" value="Genomic_DNA"/>
</dbReference>
<protein>
    <submittedName>
        <fullName evidence="5">Rho GTPase activation protein</fullName>
    </submittedName>
</protein>
<dbReference type="InterPro" id="IPR000008">
    <property type="entry name" value="C2_dom"/>
</dbReference>
<sequence>MYLLNHTDIRTVHRSLFERRNCLGVFSVAGQMRGAAPTTEPLYIQFEDEETANTWLALLRSYAMPEVYGRWLSPEDGGLYRMWRQVDLTCLQGRNLGVTHPLSDEPPTAEQEAKAEADAIDMDVYCEIYINGILCGRTTVKKGIGSPDWHERFVLPDLPPFETLEIVVWREKRLTRPSIIGTVVIVLVNFRRGDAVEGWFPVLNGGQASSTQAGEMRLKIRVDEEIILPYHVYSRMLKTLHSRNHLDWMQDLETRLKMKNVNQNIMSIAIAKNVLLENIMELADREVDGTQTCDRGNTVFTKTVELYMSWYGMAFLEASVGPSIRRLCAEKVAIEVDPVRIGRGGRAVEKNVDLLVTWCQEFWDRIYDARRQCPPELRRLFEHIRRLVETRYRVRDDHNRELPWQSVSAFCFLRFIVPAILHPHLFGLLPGLPDVAVQRSLTLIAKVVQSLANLNPTVQKEEFMRGVKDFLTNSLQAMIDYIFVVSTPEPGTGVKGPLTPLSSDKHERLRIMNALRHRSAIAPVLHREAIPLLPHLLDIPRHLAVVTSVVVRYSRTQNFQSMKQGTPEDKYFADFCTRCLEVEEQALFRVSKLAAKPRRQHSEPVIKMPAPPPPSSPVPPSPSSSWKLPTRERKISASAVSPTRRRTRKSSRPSTAPSSDEPGSDSFSRRSFGSSVAEPRSPNGQNHPPLPSPLPTLTSPSGADGYEARPRSKRPALVHHPRSTSTDSALVRKPAAEPLQSPTSDSSVDASDEAGKRRKNIFRSILTRR</sequence>
<dbReference type="Pfam" id="PF00168">
    <property type="entry name" value="C2"/>
    <property type="match status" value="1"/>
</dbReference>
<keyword evidence="1" id="KW-0343">GTPase activation</keyword>
<dbReference type="GO" id="GO:0005096">
    <property type="term" value="F:GTPase activator activity"/>
    <property type="evidence" value="ECO:0007669"/>
    <property type="project" value="UniProtKB-KW"/>
</dbReference>
<feature type="compositionally biased region" description="Low complexity" evidence="2">
    <location>
        <begin position="652"/>
        <end position="675"/>
    </location>
</feature>